<dbReference type="CDD" id="cd07750">
    <property type="entry name" value="PolyPPase_VTC_like"/>
    <property type="match status" value="1"/>
</dbReference>
<name>A0A1M6CB82_9ACTN</name>
<dbReference type="AlphaFoldDB" id="A0A1M6CB82"/>
<dbReference type="InterPro" id="IPR018966">
    <property type="entry name" value="VTC_domain"/>
</dbReference>
<reference evidence="3" key="1">
    <citation type="submission" date="2016-11" db="EMBL/GenBank/DDBJ databases">
        <authorList>
            <person name="Varghese N."/>
            <person name="Submissions S."/>
        </authorList>
    </citation>
    <scope>NUCLEOTIDE SEQUENCE [LARGE SCALE GENOMIC DNA]</scope>
    <source>
        <strain evidence="3">DSM 12906</strain>
    </source>
</reference>
<keyword evidence="3" id="KW-1185">Reference proteome</keyword>
<dbReference type="InterPro" id="IPR042267">
    <property type="entry name" value="VTC_sf"/>
</dbReference>
<dbReference type="GO" id="GO:0006799">
    <property type="term" value="P:polyphosphate biosynthetic process"/>
    <property type="evidence" value="ECO:0007669"/>
    <property type="project" value="UniProtKB-ARBA"/>
</dbReference>
<sequence>MMTTLPIDRFAPITLPELLTEAELLTRFDRKYLLDPRQTQTLLQEFDPHTRVLEIDGRRCFRYESVYFDTPDLLSYRQAAHARRHRFKVRTRSYLDSGQAFLEVKVRGDREVTVKDRIGYDLCTRDQLTDSGRDYTEDTLHQLGMDRSVAEQLHPTLVTRYGRITLLPPEPGVRVTIDTDLSWSAIHSARTAHARVADGGDDSRSLALPDLVIVETKSGAHPSSIDRLLWRSGHRPLSISKYGTGLAALRGDLPSNKWARILRHHFHTEELSCAA</sequence>
<evidence type="ECO:0000313" key="2">
    <source>
        <dbReference type="EMBL" id="SHI58044.1"/>
    </source>
</evidence>
<organism evidence="2 3">
    <name type="scientific">Tessaracoccus bendigoensis DSM 12906</name>
    <dbReference type="NCBI Taxonomy" id="1123357"/>
    <lineage>
        <taxon>Bacteria</taxon>
        <taxon>Bacillati</taxon>
        <taxon>Actinomycetota</taxon>
        <taxon>Actinomycetes</taxon>
        <taxon>Propionibacteriales</taxon>
        <taxon>Propionibacteriaceae</taxon>
        <taxon>Tessaracoccus</taxon>
    </lineage>
</organism>
<protein>
    <submittedName>
        <fullName evidence="2">VTC domain-containing protein</fullName>
    </submittedName>
</protein>
<evidence type="ECO:0000259" key="1">
    <source>
        <dbReference type="Pfam" id="PF09359"/>
    </source>
</evidence>
<dbReference type="Gene3D" id="3.20.100.30">
    <property type="entry name" value="VTC, catalytic tunnel domain"/>
    <property type="match status" value="1"/>
</dbReference>
<evidence type="ECO:0000313" key="3">
    <source>
        <dbReference type="Proteomes" id="UP000184512"/>
    </source>
</evidence>
<dbReference type="EMBL" id="FQZG01000009">
    <property type="protein sequence ID" value="SHI58044.1"/>
    <property type="molecule type" value="Genomic_DNA"/>
</dbReference>
<proteinExistence type="predicted"/>
<accession>A0A1M6CB82</accession>
<dbReference type="Proteomes" id="UP000184512">
    <property type="component" value="Unassembled WGS sequence"/>
</dbReference>
<dbReference type="Pfam" id="PF09359">
    <property type="entry name" value="VTC"/>
    <property type="match status" value="1"/>
</dbReference>
<feature type="domain" description="VTC" evidence="1">
    <location>
        <begin position="27"/>
        <end position="249"/>
    </location>
</feature>
<gene>
    <name evidence="2" type="ORF">SAMN02745244_00639</name>
</gene>
<dbReference type="STRING" id="1123357.SAMN02745244_00639"/>